<accession>A0A4C1UA91</accession>
<evidence type="ECO:0000313" key="1">
    <source>
        <dbReference type="EMBL" id="GBP23302.1"/>
    </source>
</evidence>
<protein>
    <submittedName>
        <fullName evidence="1">Uncharacterized protein</fullName>
    </submittedName>
</protein>
<gene>
    <name evidence="1" type="ORF">EVAR_76016_1</name>
</gene>
<organism evidence="1 2">
    <name type="scientific">Eumeta variegata</name>
    <name type="common">Bagworm moth</name>
    <name type="synonym">Eumeta japonica</name>
    <dbReference type="NCBI Taxonomy" id="151549"/>
    <lineage>
        <taxon>Eukaryota</taxon>
        <taxon>Metazoa</taxon>
        <taxon>Ecdysozoa</taxon>
        <taxon>Arthropoda</taxon>
        <taxon>Hexapoda</taxon>
        <taxon>Insecta</taxon>
        <taxon>Pterygota</taxon>
        <taxon>Neoptera</taxon>
        <taxon>Endopterygota</taxon>
        <taxon>Lepidoptera</taxon>
        <taxon>Glossata</taxon>
        <taxon>Ditrysia</taxon>
        <taxon>Tineoidea</taxon>
        <taxon>Psychidae</taxon>
        <taxon>Oiketicinae</taxon>
        <taxon>Eumeta</taxon>
    </lineage>
</organism>
<dbReference type="AlphaFoldDB" id="A0A4C1UA91"/>
<comment type="caution">
    <text evidence="1">The sequence shown here is derived from an EMBL/GenBank/DDBJ whole genome shotgun (WGS) entry which is preliminary data.</text>
</comment>
<sequence length="82" mass="8966">MAERNVEDADGMPFVNFKKDLVADPSVPRKRVKQLVPDPSGQSLISPARIASLSCTYTRALGKSKASGEMKNITIVMRDESD</sequence>
<dbReference type="EMBL" id="BGZK01000149">
    <property type="protein sequence ID" value="GBP23302.1"/>
    <property type="molecule type" value="Genomic_DNA"/>
</dbReference>
<dbReference type="Proteomes" id="UP000299102">
    <property type="component" value="Unassembled WGS sequence"/>
</dbReference>
<reference evidence="1 2" key="1">
    <citation type="journal article" date="2019" name="Commun. Biol.">
        <title>The bagworm genome reveals a unique fibroin gene that provides high tensile strength.</title>
        <authorList>
            <person name="Kono N."/>
            <person name="Nakamura H."/>
            <person name="Ohtoshi R."/>
            <person name="Tomita M."/>
            <person name="Numata K."/>
            <person name="Arakawa K."/>
        </authorList>
    </citation>
    <scope>NUCLEOTIDE SEQUENCE [LARGE SCALE GENOMIC DNA]</scope>
</reference>
<evidence type="ECO:0000313" key="2">
    <source>
        <dbReference type="Proteomes" id="UP000299102"/>
    </source>
</evidence>
<keyword evidence="2" id="KW-1185">Reference proteome</keyword>
<proteinExistence type="predicted"/>
<name>A0A4C1UA91_EUMVA</name>